<dbReference type="PANTHER" id="PTHR38797">
    <property type="entry name" value="NUCLEAR PORE COMPLEX PROTEIN NUP85-RELATED"/>
    <property type="match status" value="1"/>
</dbReference>
<dbReference type="InterPro" id="IPR053204">
    <property type="entry name" value="Oxopyrrolidines_Biosynth-assoc"/>
</dbReference>
<gene>
    <name evidence="1" type="ORF">GYMLUDRAFT_44857</name>
</gene>
<dbReference type="OrthoDB" id="3350591at2759"/>
<reference evidence="1 2" key="1">
    <citation type="submission" date="2014-04" db="EMBL/GenBank/DDBJ databases">
        <title>Evolutionary Origins and Diversification of the Mycorrhizal Mutualists.</title>
        <authorList>
            <consortium name="DOE Joint Genome Institute"/>
            <consortium name="Mycorrhizal Genomics Consortium"/>
            <person name="Kohler A."/>
            <person name="Kuo A."/>
            <person name="Nagy L.G."/>
            <person name="Floudas D."/>
            <person name="Copeland A."/>
            <person name="Barry K.W."/>
            <person name="Cichocki N."/>
            <person name="Veneault-Fourrey C."/>
            <person name="LaButti K."/>
            <person name="Lindquist E.A."/>
            <person name="Lipzen A."/>
            <person name="Lundell T."/>
            <person name="Morin E."/>
            <person name="Murat C."/>
            <person name="Riley R."/>
            <person name="Ohm R."/>
            <person name="Sun H."/>
            <person name="Tunlid A."/>
            <person name="Henrissat B."/>
            <person name="Grigoriev I.V."/>
            <person name="Hibbett D.S."/>
            <person name="Martin F."/>
        </authorList>
    </citation>
    <scope>NUCLEOTIDE SEQUENCE [LARGE SCALE GENOMIC DNA]</scope>
    <source>
        <strain evidence="1 2">FD-317 M1</strain>
    </source>
</reference>
<sequence length="267" mass="30107">MASSQEEKLSVKVVEIIDNYLASESPVDPSTSAKELTTVVESTPDRDDWIPHIIYDDILSRIRQFSHDNPIQHKLVSLLSAIKQMDSLETANDGYWGSLRPLGMTVRELWNTAAPESLDENIIKEWTSLNAFVARLTMENVLSFDVYGIWAMRYALEDDTFSDRETATGKVREGELNPEEVEKYLPAAAVWIIYAGGSIWELSKDGALGDSRAARGGPSWDRGVGYSVSRWGFWKDRFGHFGEREDLSRETRGLARRALGIMNDIDI</sequence>
<dbReference type="InterPro" id="IPR022085">
    <property type="entry name" value="OpdG"/>
</dbReference>
<dbReference type="PANTHER" id="PTHR38797:SF4">
    <property type="entry name" value="NUCLEAR PORE COMPLEX PROTEIN NUP85"/>
    <property type="match status" value="1"/>
</dbReference>
<dbReference type="EMBL" id="KN834781">
    <property type="protein sequence ID" value="KIK59106.1"/>
    <property type="molecule type" value="Genomic_DNA"/>
</dbReference>
<protein>
    <submittedName>
        <fullName evidence="1">Uncharacterized protein</fullName>
    </submittedName>
</protein>
<dbReference type="HOGENOM" id="CLU_035263_2_1_1"/>
<keyword evidence="2" id="KW-1185">Reference proteome</keyword>
<evidence type="ECO:0000313" key="1">
    <source>
        <dbReference type="EMBL" id="KIK59106.1"/>
    </source>
</evidence>
<dbReference type="Proteomes" id="UP000053593">
    <property type="component" value="Unassembled WGS sequence"/>
</dbReference>
<dbReference type="Pfam" id="PF12311">
    <property type="entry name" value="DUF3632"/>
    <property type="match status" value="1"/>
</dbReference>
<evidence type="ECO:0000313" key="2">
    <source>
        <dbReference type="Proteomes" id="UP000053593"/>
    </source>
</evidence>
<organism evidence="1 2">
    <name type="scientific">Collybiopsis luxurians FD-317 M1</name>
    <dbReference type="NCBI Taxonomy" id="944289"/>
    <lineage>
        <taxon>Eukaryota</taxon>
        <taxon>Fungi</taxon>
        <taxon>Dikarya</taxon>
        <taxon>Basidiomycota</taxon>
        <taxon>Agaricomycotina</taxon>
        <taxon>Agaricomycetes</taxon>
        <taxon>Agaricomycetidae</taxon>
        <taxon>Agaricales</taxon>
        <taxon>Marasmiineae</taxon>
        <taxon>Omphalotaceae</taxon>
        <taxon>Collybiopsis</taxon>
        <taxon>Collybiopsis luxurians</taxon>
    </lineage>
</organism>
<dbReference type="AlphaFoldDB" id="A0A0D0BUG3"/>
<name>A0A0D0BUG3_9AGAR</name>
<proteinExistence type="predicted"/>
<accession>A0A0D0BUG3</accession>